<dbReference type="PROSITE" id="PS50930">
    <property type="entry name" value="HTH_LYTTR"/>
    <property type="match status" value="1"/>
</dbReference>
<comment type="caution">
    <text evidence="4">The sequence shown here is derived from an EMBL/GenBank/DDBJ whole genome shotgun (WGS) entry which is preliminary data.</text>
</comment>
<keyword evidence="1" id="KW-0597">Phosphoprotein</keyword>
<feature type="modified residue" description="4-aspartylphosphate" evidence="1">
    <location>
        <position position="56"/>
    </location>
</feature>
<evidence type="ECO:0000256" key="1">
    <source>
        <dbReference type="PROSITE-ProRule" id="PRU00169"/>
    </source>
</evidence>
<dbReference type="InterPro" id="IPR046947">
    <property type="entry name" value="LytR-like"/>
</dbReference>
<dbReference type="RefSeq" id="WP_035070231.1">
    <property type="nucleotide sequence ID" value="NZ_JMIH01000013.1"/>
</dbReference>
<dbReference type="Pfam" id="PF04397">
    <property type="entry name" value="LytTR"/>
    <property type="match status" value="1"/>
</dbReference>
<dbReference type="InterPro" id="IPR011006">
    <property type="entry name" value="CheY-like_superfamily"/>
</dbReference>
<gene>
    <name evidence="4" type="ORF">EL17_02065</name>
</gene>
<evidence type="ECO:0000259" key="3">
    <source>
        <dbReference type="PROSITE" id="PS50930"/>
    </source>
</evidence>
<dbReference type="EMBL" id="JMIH01000013">
    <property type="protein sequence ID" value="KEO75348.1"/>
    <property type="molecule type" value="Genomic_DNA"/>
</dbReference>
<evidence type="ECO:0000259" key="2">
    <source>
        <dbReference type="PROSITE" id="PS50110"/>
    </source>
</evidence>
<dbReference type="Gene3D" id="2.40.50.1020">
    <property type="entry name" value="LytTr DNA-binding domain"/>
    <property type="match status" value="1"/>
</dbReference>
<dbReference type="InterPro" id="IPR007492">
    <property type="entry name" value="LytTR_DNA-bd_dom"/>
</dbReference>
<dbReference type="PROSITE" id="PS50110">
    <property type="entry name" value="RESPONSE_REGULATORY"/>
    <property type="match status" value="1"/>
</dbReference>
<dbReference type="eggNOG" id="COG3279">
    <property type="taxonomic scope" value="Bacteria"/>
</dbReference>
<dbReference type="PANTHER" id="PTHR37299">
    <property type="entry name" value="TRANSCRIPTIONAL REGULATOR-RELATED"/>
    <property type="match status" value="1"/>
</dbReference>
<dbReference type="SMART" id="SM00448">
    <property type="entry name" value="REC"/>
    <property type="match status" value="1"/>
</dbReference>
<dbReference type="Pfam" id="PF00072">
    <property type="entry name" value="Response_reg"/>
    <property type="match status" value="1"/>
</dbReference>
<evidence type="ECO:0000313" key="4">
    <source>
        <dbReference type="EMBL" id="KEO75348.1"/>
    </source>
</evidence>
<dbReference type="GO" id="GO:0000156">
    <property type="term" value="F:phosphorelay response regulator activity"/>
    <property type="evidence" value="ECO:0007669"/>
    <property type="project" value="InterPro"/>
</dbReference>
<dbReference type="AlphaFoldDB" id="A0A074L685"/>
<dbReference type="Proteomes" id="UP000027821">
    <property type="component" value="Unassembled WGS sequence"/>
</dbReference>
<dbReference type="Gene3D" id="3.40.50.2300">
    <property type="match status" value="1"/>
</dbReference>
<proteinExistence type="predicted"/>
<protein>
    <recommendedName>
        <fullName evidence="6">Response regulator</fullName>
    </recommendedName>
</protein>
<dbReference type="GO" id="GO:0003677">
    <property type="term" value="F:DNA binding"/>
    <property type="evidence" value="ECO:0007669"/>
    <property type="project" value="InterPro"/>
</dbReference>
<feature type="domain" description="HTH LytTR-type" evidence="3">
    <location>
        <begin position="144"/>
        <end position="243"/>
    </location>
</feature>
<dbReference type="SUPFAM" id="SSF52172">
    <property type="entry name" value="CheY-like"/>
    <property type="match status" value="1"/>
</dbReference>
<reference evidence="4 5" key="1">
    <citation type="submission" date="2014-04" db="EMBL/GenBank/DDBJ databases">
        <title>Characterization and application of a salt tolerant electro-active bacterium.</title>
        <authorList>
            <person name="Yang L."/>
            <person name="Wei S."/>
            <person name="Tay Q.X.M."/>
        </authorList>
    </citation>
    <scope>NUCLEOTIDE SEQUENCE [LARGE SCALE GENOMIC DNA]</scope>
    <source>
        <strain evidence="4 5">LY1</strain>
    </source>
</reference>
<accession>A0A074L685</accession>
<evidence type="ECO:0008006" key="6">
    <source>
        <dbReference type="Google" id="ProtNLM"/>
    </source>
</evidence>
<keyword evidence="5" id="KW-1185">Reference proteome</keyword>
<sequence length="243" mass="28041">MIKVIIIDDESHAQDALEMILQQYFPHKFDVLAKCNGVDEGISQIIQHGPDLIFLDIQMPQKNGFSLFNQIKNVDFEVIFTTAYDSYAIQAINRNALGYLLKPIDPEDLIATIGRYEERLASGSVNKKLDLLINNLESHGMQVFSTDEGMEFVHHDDIVYCKADNNYTKIYFKDESQLLVSKLLKTVHERLPAKQFHRIHDSIVVNIKFIARYDKKNCFLILKNGEKLSVSIRKKAKLLNEFY</sequence>
<feature type="domain" description="Response regulatory" evidence="2">
    <location>
        <begin position="3"/>
        <end position="117"/>
    </location>
</feature>
<dbReference type="InterPro" id="IPR001789">
    <property type="entry name" value="Sig_transdc_resp-reg_receiver"/>
</dbReference>
<dbReference type="STRING" id="1048983.EL17_02065"/>
<dbReference type="SMART" id="SM00850">
    <property type="entry name" value="LytTR"/>
    <property type="match status" value="1"/>
</dbReference>
<name>A0A074L685_9BACT</name>
<dbReference type="PANTHER" id="PTHR37299:SF1">
    <property type="entry name" value="STAGE 0 SPORULATION PROTEIN A HOMOLOG"/>
    <property type="match status" value="1"/>
</dbReference>
<organism evidence="4 5">
    <name type="scientific">Anditalea andensis</name>
    <dbReference type="NCBI Taxonomy" id="1048983"/>
    <lineage>
        <taxon>Bacteria</taxon>
        <taxon>Pseudomonadati</taxon>
        <taxon>Bacteroidota</taxon>
        <taxon>Cytophagia</taxon>
        <taxon>Cytophagales</taxon>
        <taxon>Cytophagaceae</taxon>
        <taxon>Anditalea</taxon>
    </lineage>
</organism>
<evidence type="ECO:0000313" key="5">
    <source>
        <dbReference type="Proteomes" id="UP000027821"/>
    </source>
</evidence>